<dbReference type="PROSITE" id="PS50977">
    <property type="entry name" value="HTH_TETR_2"/>
    <property type="match status" value="1"/>
</dbReference>
<dbReference type="AlphaFoldDB" id="A0A0B6RUR3"/>
<dbReference type="GO" id="GO:0000976">
    <property type="term" value="F:transcription cis-regulatory region binding"/>
    <property type="evidence" value="ECO:0007669"/>
    <property type="project" value="TreeGrafter"/>
</dbReference>
<dbReference type="InterPro" id="IPR009057">
    <property type="entry name" value="Homeodomain-like_sf"/>
</dbReference>
<feature type="DNA-binding region" description="H-T-H motif" evidence="4">
    <location>
        <begin position="37"/>
        <end position="56"/>
    </location>
</feature>
<dbReference type="GO" id="GO:0045892">
    <property type="term" value="P:negative regulation of DNA-templated transcription"/>
    <property type="evidence" value="ECO:0007669"/>
    <property type="project" value="InterPro"/>
</dbReference>
<dbReference type="Pfam" id="PF00440">
    <property type="entry name" value="TetR_N"/>
    <property type="match status" value="1"/>
</dbReference>
<keyword evidence="1" id="KW-0805">Transcription regulation</keyword>
<dbReference type="SUPFAM" id="SSF46689">
    <property type="entry name" value="Homeodomain-like"/>
    <property type="match status" value="1"/>
</dbReference>
<accession>A0A0B6RUR3</accession>
<keyword evidence="3" id="KW-0804">Transcription</keyword>
<dbReference type="Pfam" id="PF02909">
    <property type="entry name" value="TetR_C_1"/>
    <property type="match status" value="1"/>
</dbReference>
<feature type="domain" description="HTH tetR-type" evidence="5">
    <location>
        <begin position="14"/>
        <end position="74"/>
    </location>
</feature>
<dbReference type="SUPFAM" id="SSF48498">
    <property type="entry name" value="Tetracyclin repressor-like, C-terminal domain"/>
    <property type="match status" value="1"/>
</dbReference>
<proteinExistence type="predicted"/>
<protein>
    <submittedName>
        <fullName evidence="6">Transcriptional regulator, TetR family</fullName>
    </submittedName>
</protein>
<dbReference type="InterPro" id="IPR050109">
    <property type="entry name" value="HTH-type_TetR-like_transc_reg"/>
</dbReference>
<dbReference type="InterPro" id="IPR001647">
    <property type="entry name" value="HTH_TetR"/>
</dbReference>
<evidence type="ECO:0000256" key="4">
    <source>
        <dbReference type="PROSITE-ProRule" id="PRU00335"/>
    </source>
</evidence>
<dbReference type="PANTHER" id="PTHR30055">
    <property type="entry name" value="HTH-TYPE TRANSCRIPTIONAL REGULATOR RUTR"/>
    <property type="match status" value="1"/>
</dbReference>
<reference evidence="6 7" key="2">
    <citation type="journal article" date="2016" name="Appl. Microbiol. Biotechnol.">
        <title>Mutations improving production and secretion of extracellular lipase by Burkholderia glumae PG1.</title>
        <authorList>
            <person name="Knapp A."/>
            <person name="Voget S."/>
            <person name="Gao R."/>
            <person name="Zaburannyi N."/>
            <person name="Krysciak D."/>
            <person name="Breuer M."/>
            <person name="Hauer B."/>
            <person name="Streit W.R."/>
            <person name="Muller R."/>
            <person name="Daniel R."/>
            <person name="Jaeger K.E."/>
        </authorList>
    </citation>
    <scope>NUCLEOTIDE SEQUENCE [LARGE SCALE GENOMIC DNA]</scope>
    <source>
        <strain evidence="6 7">PG1</strain>
    </source>
</reference>
<dbReference type="Gene3D" id="1.10.357.10">
    <property type="entry name" value="Tetracycline Repressor, domain 2"/>
    <property type="match status" value="1"/>
</dbReference>
<dbReference type="KEGG" id="bgp:BGL_1c13540"/>
<evidence type="ECO:0000256" key="2">
    <source>
        <dbReference type="ARBA" id="ARBA00023125"/>
    </source>
</evidence>
<evidence type="ECO:0000313" key="6">
    <source>
        <dbReference type="EMBL" id="AJK45874.1"/>
    </source>
</evidence>
<keyword evidence="2 4" id="KW-0238">DNA-binding</keyword>
<name>A0A0B6RUR3_BURPL</name>
<dbReference type="GO" id="GO:0003700">
    <property type="term" value="F:DNA-binding transcription factor activity"/>
    <property type="evidence" value="ECO:0007669"/>
    <property type="project" value="TreeGrafter"/>
</dbReference>
<evidence type="ECO:0000256" key="1">
    <source>
        <dbReference type="ARBA" id="ARBA00023015"/>
    </source>
</evidence>
<dbReference type="InterPro" id="IPR004111">
    <property type="entry name" value="Repressor_TetR_C"/>
</dbReference>
<reference evidence="7" key="1">
    <citation type="submission" date="2011-03" db="EMBL/GenBank/DDBJ databases">
        <authorList>
            <person name="Voget S."/>
            <person name="Streit W.R."/>
            <person name="Jaeger K.E."/>
            <person name="Daniel R."/>
        </authorList>
    </citation>
    <scope>NUCLEOTIDE SEQUENCE [LARGE SCALE GENOMIC DNA]</scope>
    <source>
        <strain evidence="7">PG1</strain>
    </source>
</reference>
<gene>
    <name evidence="6" type="ORF">BGL_1c13540</name>
</gene>
<dbReference type="HOGENOM" id="CLU_069543_5_2_4"/>
<dbReference type="PANTHER" id="PTHR30055:SF151">
    <property type="entry name" value="TRANSCRIPTIONAL REGULATORY PROTEIN"/>
    <property type="match status" value="1"/>
</dbReference>
<keyword evidence="7" id="KW-1185">Reference proteome</keyword>
<dbReference type="Proteomes" id="UP000031838">
    <property type="component" value="Chromosome 1"/>
</dbReference>
<evidence type="ECO:0000259" key="5">
    <source>
        <dbReference type="PROSITE" id="PS50977"/>
    </source>
</evidence>
<evidence type="ECO:0000256" key="3">
    <source>
        <dbReference type="ARBA" id="ARBA00023163"/>
    </source>
</evidence>
<dbReference type="InterPro" id="IPR036271">
    <property type="entry name" value="Tet_transcr_reg_TetR-rel_C_sf"/>
</dbReference>
<evidence type="ECO:0000313" key="7">
    <source>
        <dbReference type="Proteomes" id="UP000031838"/>
    </source>
</evidence>
<dbReference type="RefSeq" id="WP_042624521.1">
    <property type="nucleotide sequence ID" value="NZ_CP002580.1"/>
</dbReference>
<sequence length="226" mass="23914">MVKKAGSAQRRSESLSREQIVEASIALLDSGGESGLTFRALSGRLATGPGTIYWHIDNKRDLLTAACDAVVARATDPAHDGAAPRAAIRELARRLFETIDAHPWVGAALTRAPGALPMVRILERLGRQVQALGVPARAQWAAVSALSSYILGVSGQNAANALIARELDADRDALLGEVATVWAALDPDVYPFTRGIAAQLRAHDDRDDFLAGIDLIVGGIEAAHGR</sequence>
<dbReference type="Gene3D" id="1.10.10.60">
    <property type="entry name" value="Homeodomain-like"/>
    <property type="match status" value="1"/>
</dbReference>
<organism evidence="6 7">
    <name type="scientific">Burkholderia plantarii</name>
    <dbReference type="NCBI Taxonomy" id="41899"/>
    <lineage>
        <taxon>Bacteria</taxon>
        <taxon>Pseudomonadati</taxon>
        <taxon>Pseudomonadota</taxon>
        <taxon>Betaproteobacteria</taxon>
        <taxon>Burkholderiales</taxon>
        <taxon>Burkholderiaceae</taxon>
        <taxon>Burkholderia</taxon>
    </lineage>
</organism>
<dbReference type="EMBL" id="CP002580">
    <property type="protein sequence ID" value="AJK45874.1"/>
    <property type="molecule type" value="Genomic_DNA"/>
</dbReference>